<gene>
    <name evidence="2" type="ORF">E1161_10215</name>
</gene>
<comment type="caution">
    <text evidence="2">The sequence shown here is derived from an EMBL/GenBank/DDBJ whole genome shotgun (WGS) entry which is preliminary data.</text>
</comment>
<dbReference type="CDD" id="cd00093">
    <property type="entry name" value="HTH_XRE"/>
    <property type="match status" value="1"/>
</dbReference>
<dbReference type="SUPFAM" id="SSF47413">
    <property type="entry name" value="lambda repressor-like DNA-binding domains"/>
    <property type="match status" value="1"/>
</dbReference>
<dbReference type="InterPro" id="IPR041413">
    <property type="entry name" value="MLTR_LBD"/>
</dbReference>
<dbReference type="SMART" id="SM00530">
    <property type="entry name" value="HTH_XRE"/>
    <property type="match status" value="1"/>
</dbReference>
<evidence type="ECO:0000259" key="1">
    <source>
        <dbReference type="PROSITE" id="PS50943"/>
    </source>
</evidence>
<evidence type="ECO:0000313" key="2">
    <source>
        <dbReference type="EMBL" id="TDC93387.1"/>
    </source>
</evidence>
<dbReference type="PANTHER" id="PTHR35010">
    <property type="entry name" value="BLL4672 PROTEIN-RELATED"/>
    <property type="match status" value="1"/>
</dbReference>
<reference evidence="2 3" key="1">
    <citation type="submission" date="2019-03" db="EMBL/GenBank/DDBJ databases">
        <title>Draft genome sequences of novel Actinobacteria.</title>
        <authorList>
            <person name="Sahin N."/>
            <person name="Ay H."/>
            <person name="Saygin H."/>
        </authorList>
    </citation>
    <scope>NUCLEOTIDE SEQUENCE [LARGE SCALE GENOMIC DNA]</scope>
    <source>
        <strain evidence="2 3">16K404</strain>
    </source>
</reference>
<keyword evidence="3" id="KW-1185">Reference proteome</keyword>
<evidence type="ECO:0000313" key="3">
    <source>
        <dbReference type="Proteomes" id="UP000294744"/>
    </source>
</evidence>
<dbReference type="OrthoDB" id="4790304at2"/>
<dbReference type="RefSeq" id="WP_132622006.1">
    <property type="nucleotide sequence ID" value="NZ_SMKV01000010.1"/>
</dbReference>
<name>A0A4R4UMT2_9PSEU</name>
<dbReference type="PROSITE" id="PS50943">
    <property type="entry name" value="HTH_CROC1"/>
    <property type="match status" value="1"/>
</dbReference>
<dbReference type="Pfam" id="PF13560">
    <property type="entry name" value="HTH_31"/>
    <property type="match status" value="1"/>
</dbReference>
<dbReference type="InterPro" id="IPR010982">
    <property type="entry name" value="Lambda_DNA-bd_dom_sf"/>
</dbReference>
<dbReference type="Pfam" id="PF17765">
    <property type="entry name" value="MLTR_LBD"/>
    <property type="match status" value="1"/>
</dbReference>
<proteinExistence type="predicted"/>
<dbReference type="PANTHER" id="PTHR35010:SF2">
    <property type="entry name" value="BLL4672 PROTEIN"/>
    <property type="match status" value="1"/>
</dbReference>
<dbReference type="AlphaFoldDB" id="A0A4R4UMT2"/>
<dbReference type="GO" id="GO:0003677">
    <property type="term" value="F:DNA binding"/>
    <property type="evidence" value="ECO:0007669"/>
    <property type="project" value="InterPro"/>
</dbReference>
<dbReference type="InterPro" id="IPR001387">
    <property type="entry name" value="Cro/C1-type_HTH"/>
</dbReference>
<feature type="domain" description="HTH cro/C1-type" evidence="1">
    <location>
        <begin position="34"/>
        <end position="81"/>
    </location>
</feature>
<dbReference type="Gene3D" id="3.30.450.180">
    <property type="match status" value="1"/>
</dbReference>
<sequence length="285" mass="30969">MSDNELGLFLRSRREAVTPVQAGLPAGTRRRTPGLRRAELATLAGVSVEYVIRLEQGRDRRPSPPVLSALADALLLSPSERIHLHRLSKGADPGFNCMGGEQPKREVRAAVRAILDHLEPAPAVVLSRLTEVLACTDGYRRLMAPLGVLDDPGWPNLARFLFTVPRARTCFPDWEHRADEMVAVLKHGPFRADPEVAALADELTVAAGADFARRVDTIPGLAAATGVHRVHQPEVGEIRLSYEVLDLSADDDQRLVVHLPADAAGRAALDRLEGRRSGGLRAVRG</sequence>
<dbReference type="Gene3D" id="1.10.260.40">
    <property type="entry name" value="lambda repressor-like DNA-binding domains"/>
    <property type="match status" value="1"/>
</dbReference>
<organism evidence="2 3">
    <name type="scientific">Saccharopolyspora aridisoli</name>
    <dbReference type="NCBI Taxonomy" id="2530385"/>
    <lineage>
        <taxon>Bacteria</taxon>
        <taxon>Bacillati</taxon>
        <taxon>Actinomycetota</taxon>
        <taxon>Actinomycetes</taxon>
        <taxon>Pseudonocardiales</taxon>
        <taxon>Pseudonocardiaceae</taxon>
        <taxon>Saccharopolyspora</taxon>
    </lineage>
</organism>
<protein>
    <submittedName>
        <fullName evidence="2">XRE family transcriptional regulator</fullName>
    </submittedName>
</protein>
<dbReference type="EMBL" id="SMKV01000010">
    <property type="protein sequence ID" value="TDC93387.1"/>
    <property type="molecule type" value="Genomic_DNA"/>
</dbReference>
<dbReference type="Proteomes" id="UP000294744">
    <property type="component" value="Unassembled WGS sequence"/>
</dbReference>
<accession>A0A4R4UMT2</accession>